<dbReference type="PANTHER" id="PTHR42647">
    <property type="entry name" value="SBP (S-RIBONUCLEASE BINDING PROTEIN) FAMILY PROTEIN"/>
    <property type="match status" value="1"/>
</dbReference>
<evidence type="ECO:0000256" key="3">
    <source>
        <dbReference type="ARBA" id="ARBA00022833"/>
    </source>
</evidence>
<keyword evidence="2 4" id="KW-0863">Zinc-finger</keyword>
<keyword evidence="3" id="KW-0862">Zinc</keyword>
<evidence type="ECO:0000259" key="6">
    <source>
        <dbReference type="PROSITE" id="PS50089"/>
    </source>
</evidence>
<dbReference type="CDD" id="cd16649">
    <property type="entry name" value="mRING-HC-C3HC5_CGRF1-like"/>
    <property type="match status" value="1"/>
</dbReference>
<evidence type="ECO:0000313" key="7">
    <source>
        <dbReference type="EMBL" id="THU73343.1"/>
    </source>
</evidence>
<dbReference type="Gene3D" id="3.30.40.10">
    <property type="entry name" value="Zinc/RING finger domain, C3HC4 (zinc finger)"/>
    <property type="match status" value="1"/>
</dbReference>
<dbReference type="AlphaFoldDB" id="A0A4S8KDT2"/>
<keyword evidence="1" id="KW-0479">Metal-binding</keyword>
<protein>
    <recommendedName>
        <fullName evidence="6">RING-type domain-containing protein</fullName>
    </recommendedName>
</protein>
<reference evidence="7 8" key="1">
    <citation type="journal article" date="2019" name="Nat. Plants">
        <title>Genome sequencing of Musa balbisiana reveals subgenome evolution and function divergence in polyploid bananas.</title>
        <authorList>
            <person name="Yao X."/>
        </authorList>
    </citation>
    <scope>NUCLEOTIDE SEQUENCE [LARGE SCALE GENOMIC DNA]</scope>
    <source>
        <strain evidence="8">cv. DH-PKW</strain>
        <tissue evidence="7">Leaves</tissue>
    </source>
</reference>
<sequence length="289" mass="31241">MDFSQAVLDPSANGAAPNPRKRGRQIGVPVAMALPQQNRSIDLFSLQPQPPLPPPALVRFAQLQSHPPAVVSTGLRLSPEEGLLSTFSTSFLSSIFSEELAAHLNRQKGEIEQFLCAQRDQLRRALAQKRRRHYRSLIDAAAESAAQRLREKAAAVGRLTRRIIELEDHLARLRTESMAWQAKAMADQATAASLEAQLQQAAAAAASRAQGGPCGESIPAEDAESVYVDPDRVEMKRACRACRARLASVVLLPCRHLCLCDACDGEECPAESCPVCGCVTTGSIRVLLG</sequence>
<dbReference type="STRING" id="52838.A0A4S8KDT2"/>
<dbReference type="PANTHER" id="PTHR42647:SF5">
    <property type="entry name" value="SBP (S-RIBONUCLEASE BINDING PROTEIN) FAMILY PROTEIN"/>
    <property type="match status" value="1"/>
</dbReference>
<gene>
    <name evidence="7" type="ORF">C4D60_Mb04t21810</name>
</gene>
<organism evidence="7 8">
    <name type="scientific">Musa balbisiana</name>
    <name type="common">Banana</name>
    <dbReference type="NCBI Taxonomy" id="52838"/>
    <lineage>
        <taxon>Eukaryota</taxon>
        <taxon>Viridiplantae</taxon>
        <taxon>Streptophyta</taxon>
        <taxon>Embryophyta</taxon>
        <taxon>Tracheophyta</taxon>
        <taxon>Spermatophyta</taxon>
        <taxon>Magnoliopsida</taxon>
        <taxon>Liliopsida</taxon>
        <taxon>Zingiberales</taxon>
        <taxon>Musaceae</taxon>
        <taxon>Musa</taxon>
    </lineage>
</organism>
<evidence type="ECO:0000313" key="8">
    <source>
        <dbReference type="Proteomes" id="UP000317650"/>
    </source>
</evidence>
<accession>A0A4S8KDT2</accession>
<feature type="region of interest" description="Disordered" evidence="5">
    <location>
        <begin position="1"/>
        <end position="23"/>
    </location>
</feature>
<dbReference type="Proteomes" id="UP000317650">
    <property type="component" value="Chromosome 4"/>
</dbReference>
<dbReference type="EMBL" id="PYDT01000001">
    <property type="protein sequence ID" value="THU73343.1"/>
    <property type="molecule type" value="Genomic_DNA"/>
</dbReference>
<dbReference type="InterPro" id="IPR001841">
    <property type="entry name" value="Znf_RING"/>
</dbReference>
<dbReference type="PROSITE" id="PS50089">
    <property type="entry name" value="ZF_RING_2"/>
    <property type="match status" value="1"/>
</dbReference>
<dbReference type="Pfam" id="PF13920">
    <property type="entry name" value="zf-C3HC4_3"/>
    <property type="match status" value="1"/>
</dbReference>
<proteinExistence type="predicted"/>
<evidence type="ECO:0000256" key="5">
    <source>
        <dbReference type="SAM" id="MobiDB-lite"/>
    </source>
</evidence>
<name>A0A4S8KDT2_MUSBA</name>
<dbReference type="GO" id="GO:0004842">
    <property type="term" value="F:ubiquitin-protein transferase activity"/>
    <property type="evidence" value="ECO:0007669"/>
    <property type="project" value="TreeGrafter"/>
</dbReference>
<dbReference type="InterPro" id="IPR013083">
    <property type="entry name" value="Znf_RING/FYVE/PHD"/>
</dbReference>
<dbReference type="GO" id="GO:0008270">
    <property type="term" value="F:zinc ion binding"/>
    <property type="evidence" value="ECO:0007669"/>
    <property type="project" value="UniProtKB-KW"/>
</dbReference>
<feature type="domain" description="RING-type" evidence="6">
    <location>
        <begin position="239"/>
        <end position="276"/>
    </location>
</feature>
<comment type="caution">
    <text evidence="7">The sequence shown here is derived from an EMBL/GenBank/DDBJ whole genome shotgun (WGS) entry which is preliminary data.</text>
</comment>
<keyword evidence="8" id="KW-1185">Reference proteome</keyword>
<evidence type="ECO:0000256" key="1">
    <source>
        <dbReference type="ARBA" id="ARBA00022723"/>
    </source>
</evidence>
<evidence type="ECO:0000256" key="2">
    <source>
        <dbReference type="ARBA" id="ARBA00022771"/>
    </source>
</evidence>
<evidence type="ECO:0000256" key="4">
    <source>
        <dbReference type="PROSITE-ProRule" id="PRU00175"/>
    </source>
</evidence>